<evidence type="ECO:0000313" key="1">
    <source>
        <dbReference type="EMBL" id="SAK40846.1"/>
    </source>
</evidence>
<organism evidence="1 2">
    <name type="scientific">Caballeronia glebae</name>
    <dbReference type="NCBI Taxonomy" id="1777143"/>
    <lineage>
        <taxon>Bacteria</taxon>
        <taxon>Pseudomonadati</taxon>
        <taxon>Pseudomonadota</taxon>
        <taxon>Betaproteobacteria</taxon>
        <taxon>Burkholderiales</taxon>
        <taxon>Burkholderiaceae</taxon>
        <taxon>Caballeronia</taxon>
    </lineage>
</organism>
<reference evidence="1" key="1">
    <citation type="submission" date="2016-01" db="EMBL/GenBank/DDBJ databases">
        <authorList>
            <person name="Peeters C."/>
        </authorList>
    </citation>
    <scope>NUCLEOTIDE SEQUENCE [LARGE SCALE GENOMIC DNA]</scope>
    <source>
        <strain evidence="1">LMG 29325</strain>
    </source>
</reference>
<comment type="caution">
    <text evidence="1">The sequence shown here is derived from an EMBL/GenBank/DDBJ whole genome shotgun (WGS) entry which is preliminary data.</text>
</comment>
<dbReference type="Proteomes" id="UP000054596">
    <property type="component" value="Unassembled WGS sequence"/>
</dbReference>
<accession>A0A157Z5J5</accession>
<proteinExistence type="predicted"/>
<sequence length="67" mass="6750">MDFKQVNYKDDGDLKGTLKQVAGVAAASAATAAITVELPVIAIAAIGVGAGIVAAKTVGAVWEFLFD</sequence>
<gene>
    <name evidence="1" type="ORF">AWB82_00248</name>
</gene>
<evidence type="ECO:0000313" key="2">
    <source>
        <dbReference type="Proteomes" id="UP000054596"/>
    </source>
</evidence>
<name>A0A157Z5J5_9BURK</name>
<dbReference type="AlphaFoldDB" id="A0A157Z5J5"/>
<keyword evidence="2" id="KW-1185">Reference proteome</keyword>
<protein>
    <submittedName>
        <fullName evidence="1">Uncharacterized protein</fullName>
    </submittedName>
</protein>
<dbReference type="RefSeq" id="WP_143756666.1">
    <property type="nucleotide sequence ID" value="NZ_FCOJ02000001.1"/>
</dbReference>
<dbReference type="EMBL" id="FCOJ02000001">
    <property type="protein sequence ID" value="SAK40846.1"/>
    <property type="molecule type" value="Genomic_DNA"/>
</dbReference>